<organism evidence="5 6">
    <name type="scientific">Ciceribacter ferrooxidans</name>
    <dbReference type="NCBI Taxonomy" id="2509717"/>
    <lineage>
        <taxon>Bacteria</taxon>
        <taxon>Pseudomonadati</taxon>
        <taxon>Pseudomonadota</taxon>
        <taxon>Alphaproteobacteria</taxon>
        <taxon>Hyphomicrobiales</taxon>
        <taxon>Rhizobiaceae</taxon>
        <taxon>Ciceribacter</taxon>
    </lineage>
</organism>
<gene>
    <name evidence="5" type="ORF">EUU22_02415</name>
</gene>
<evidence type="ECO:0000256" key="2">
    <source>
        <dbReference type="ARBA" id="ARBA00023125"/>
    </source>
</evidence>
<dbReference type="Gene3D" id="1.10.10.60">
    <property type="entry name" value="Homeodomain-like"/>
    <property type="match status" value="1"/>
</dbReference>
<dbReference type="EMBL" id="SDVB01000101">
    <property type="protein sequence ID" value="RYC23942.1"/>
    <property type="molecule type" value="Genomic_DNA"/>
</dbReference>
<dbReference type="OrthoDB" id="6670788at2"/>
<comment type="caution">
    <text evidence="5">The sequence shown here is derived from an EMBL/GenBank/DDBJ whole genome shotgun (WGS) entry which is preliminary data.</text>
</comment>
<dbReference type="AlphaFoldDB" id="A0A4Q2TXD9"/>
<dbReference type="InterPro" id="IPR009057">
    <property type="entry name" value="Homeodomain-like_sf"/>
</dbReference>
<dbReference type="GO" id="GO:0003700">
    <property type="term" value="F:DNA-binding transcription factor activity"/>
    <property type="evidence" value="ECO:0007669"/>
    <property type="project" value="InterPro"/>
</dbReference>
<evidence type="ECO:0000256" key="1">
    <source>
        <dbReference type="ARBA" id="ARBA00023015"/>
    </source>
</evidence>
<evidence type="ECO:0000313" key="6">
    <source>
        <dbReference type="Proteomes" id="UP000291088"/>
    </source>
</evidence>
<keyword evidence="6" id="KW-1185">Reference proteome</keyword>
<dbReference type="SUPFAM" id="SSF46689">
    <property type="entry name" value="Homeodomain-like"/>
    <property type="match status" value="1"/>
</dbReference>
<dbReference type="InterPro" id="IPR053142">
    <property type="entry name" value="PchR_regulatory_protein"/>
</dbReference>
<proteinExistence type="predicted"/>
<evidence type="ECO:0000256" key="3">
    <source>
        <dbReference type="ARBA" id="ARBA00023163"/>
    </source>
</evidence>
<dbReference type="Pfam" id="PF12833">
    <property type="entry name" value="HTH_18"/>
    <property type="match status" value="1"/>
</dbReference>
<dbReference type="PROSITE" id="PS01124">
    <property type="entry name" value="HTH_ARAC_FAMILY_2"/>
    <property type="match status" value="1"/>
</dbReference>
<sequence length="329" mass="36231">MGDIIRTGDFIDRLQQQNRTVSLVENDPGSDSSMMRGRFCDIELRRGLSVHVSDVVSLCDLTAETEIRPHMSIKFFFEGKVDAEIGNRRLPSPQQIPSSSRWIPAACMLANRQEERFRNHTSAGNHIRKLKIRIEPEWLAAGDMFADGTAGAIERFARSEFELLSWQPTPALLKLANRIMSPPEEEACLRHLFLEAQTLAVIHECFKLIAGGNAGAGTPAAALRASEEGKLAEAEDYICDCTGRMPAADEIATHLSVSVNTLHRLVRLGRGTGTASFVRTAKLRQARHAIENNGMQIARAAHLAGYSSPANFSTAFRRQFGVPPKAVRG</sequence>
<dbReference type="PROSITE" id="PS00041">
    <property type="entry name" value="HTH_ARAC_FAMILY_1"/>
    <property type="match status" value="1"/>
</dbReference>
<keyword evidence="1" id="KW-0805">Transcription regulation</keyword>
<feature type="domain" description="HTH araC/xylS-type" evidence="4">
    <location>
        <begin position="232"/>
        <end position="329"/>
    </location>
</feature>
<dbReference type="GO" id="GO:0043565">
    <property type="term" value="F:sequence-specific DNA binding"/>
    <property type="evidence" value="ECO:0007669"/>
    <property type="project" value="InterPro"/>
</dbReference>
<keyword evidence="3" id="KW-0804">Transcription</keyword>
<keyword evidence="2" id="KW-0238">DNA-binding</keyword>
<evidence type="ECO:0000313" key="5">
    <source>
        <dbReference type="EMBL" id="RYC23942.1"/>
    </source>
</evidence>
<dbReference type="InterPro" id="IPR018060">
    <property type="entry name" value="HTH_AraC"/>
</dbReference>
<protein>
    <submittedName>
        <fullName evidence="5">AraC family transcriptional regulator</fullName>
    </submittedName>
</protein>
<reference evidence="5 6" key="1">
    <citation type="submission" date="2019-01" db="EMBL/GenBank/DDBJ databases">
        <authorList>
            <person name="Deng T."/>
        </authorList>
    </citation>
    <scope>NUCLEOTIDE SEQUENCE [LARGE SCALE GENOMIC DNA]</scope>
    <source>
        <strain evidence="5 6">F8825</strain>
    </source>
</reference>
<evidence type="ECO:0000259" key="4">
    <source>
        <dbReference type="PROSITE" id="PS01124"/>
    </source>
</evidence>
<dbReference type="SMART" id="SM00342">
    <property type="entry name" value="HTH_ARAC"/>
    <property type="match status" value="1"/>
</dbReference>
<accession>A0A4Q2TXD9</accession>
<dbReference type="InterPro" id="IPR018062">
    <property type="entry name" value="HTH_AraC-typ_CS"/>
</dbReference>
<name>A0A4Q2TXD9_9HYPH</name>
<dbReference type="RefSeq" id="WP_129330511.1">
    <property type="nucleotide sequence ID" value="NZ_SDVB01000101.1"/>
</dbReference>
<dbReference type="Proteomes" id="UP000291088">
    <property type="component" value="Unassembled WGS sequence"/>
</dbReference>
<dbReference type="PANTHER" id="PTHR47893:SF1">
    <property type="entry name" value="REGULATORY PROTEIN PCHR"/>
    <property type="match status" value="1"/>
</dbReference>
<dbReference type="PANTHER" id="PTHR47893">
    <property type="entry name" value="REGULATORY PROTEIN PCHR"/>
    <property type="match status" value="1"/>
</dbReference>